<dbReference type="Proteomes" id="UP000800082">
    <property type="component" value="Unassembled WGS sequence"/>
</dbReference>
<sequence>MFEMSVPVTGKSGNEERATRLENEFEKRPDPVALTHNPDPSKNSSSGVDYEPYPEKSIPLEPEKEKIVQTICNLYSGSASKEDMTVYAEESIYDDPWSYCDTRYKIAGQWYGIPKIMKSSRTIKTQVVSSKPDEIIFKLQQEYTPKPMPIAKKVNSLVTLTLDQNGKVRYHKDMWNEKDYSHEGLGKIMKELNGDHLTKITQPPEDL</sequence>
<feature type="compositionally biased region" description="Polar residues" evidence="1">
    <location>
        <begin position="38"/>
        <end position="47"/>
    </location>
</feature>
<dbReference type="PANTHER" id="PTHR34213">
    <property type="entry name" value="NUCLEAR TRANSPORT FACTOR 2 (NTF2) FAMILY PROTEIN"/>
    <property type="match status" value="1"/>
</dbReference>
<feature type="compositionally biased region" description="Basic and acidic residues" evidence="1">
    <location>
        <begin position="13"/>
        <end position="30"/>
    </location>
</feature>
<gene>
    <name evidence="2" type="ORF">M421DRAFT_99464</name>
</gene>
<keyword evidence="3" id="KW-1185">Reference proteome</keyword>
<reference evidence="2" key="1">
    <citation type="journal article" date="2020" name="Stud. Mycol.">
        <title>101 Dothideomycetes genomes: a test case for predicting lifestyles and emergence of pathogens.</title>
        <authorList>
            <person name="Haridas S."/>
            <person name="Albert R."/>
            <person name="Binder M."/>
            <person name="Bloem J."/>
            <person name="Labutti K."/>
            <person name="Salamov A."/>
            <person name="Andreopoulos B."/>
            <person name="Baker S."/>
            <person name="Barry K."/>
            <person name="Bills G."/>
            <person name="Bluhm B."/>
            <person name="Cannon C."/>
            <person name="Castanera R."/>
            <person name="Culley D."/>
            <person name="Daum C."/>
            <person name="Ezra D."/>
            <person name="Gonzalez J."/>
            <person name="Henrissat B."/>
            <person name="Kuo A."/>
            <person name="Liang C."/>
            <person name="Lipzen A."/>
            <person name="Lutzoni F."/>
            <person name="Magnuson J."/>
            <person name="Mondo S."/>
            <person name="Nolan M."/>
            <person name="Ohm R."/>
            <person name="Pangilinan J."/>
            <person name="Park H.-J."/>
            <person name="Ramirez L."/>
            <person name="Alfaro M."/>
            <person name="Sun H."/>
            <person name="Tritt A."/>
            <person name="Yoshinaga Y."/>
            <person name="Zwiers L.-H."/>
            <person name="Turgeon B."/>
            <person name="Goodwin S."/>
            <person name="Spatafora J."/>
            <person name="Crous P."/>
            <person name="Grigoriev I."/>
        </authorList>
    </citation>
    <scope>NUCLEOTIDE SEQUENCE</scope>
    <source>
        <strain evidence="2">CBS 183.55</strain>
    </source>
</reference>
<evidence type="ECO:0000313" key="2">
    <source>
        <dbReference type="EMBL" id="KAF1930897.1"/>
    </source>
</evidence>
<evidence type="ECO:0000313" key="3">
    <source>
        <dbReference type="Proteomes" id="UP000800082"/>
    </source>
</evidence>
<dbReference type="GeneID" id="54356424"/>
<dbReference type="RefSeq" id="XP_033451145.1">
    <property type="nucleotide sequence ID" value="XM_033598757.1"/>
</dbReference>
<accession>A0A6A5S062</accession>
<proteinExistence type="predicted"/>
<feature type="region of interest" description="Disordered" evidence="1">
    <location>
        <begin position="1"/>
        <end position="59"/>
    </location>
</feature>
<evidence type="ECO:0000256" key="1">
    <source>
        <dbReference type="SAM" id="MobiDB-lite"/>
    </source>
</evidence>
<dbReference type="OrthoDB" id="2400485at2759"/>
<dbReference type="AlphaFoldDB" id="A0A6A5S062"/>
<organism evidence="2 3">
    <name type="scientific">Didymella exigua CBS 183.55</name>
    <dbReference type="NCBI Taxonomy" id="1150837"/>
    <lineage>
        <taxon>Eukaryota</taxon>
        <taxon>Fungi</taxon>
        <taxon>Dikarya</taxon>
        <taxon>Ascomycota</taxon>
        <taxon>Pezizomycotina</taxon>
        <taxon>Dothideomycetes</taxon>
        <taxon>Pleosporomycetidae</taxon>
        <taxon>Pleosporales</taxon>
        <taxon>Pleosporineae</taxon>
        <taxon>Didymellaceae</taxon>
        <taxon>Didymella</taxon>
    </lineage>
</organism>
<dbReference type="PANTHER" id="PTHR34213:SF2">
    <property type="entry name" value="NUCLEAR TRANSPORT FACTOR 2 (NTF2) FAMILY PROTEIN"/>
    <property type="match status" value="1"/>
</dbReference>
<protein>
    <submittedName>
        <fullName evidence="2">Uncharacterized protein</fullName>
    </submittedName>
</protein>
<name>A0A6A5S062_9PLEO</name>
<dbReference type="EMBL" id="ML978962">
    <property type="protein sequence ID" value="KAF1930897.1"/>
    <property type="molecule type" value="Genomic_DNA"/>
</dbReference>